<organism evidence="1 2">
    <name type="scientific">Lipomyces orientalis</name>
    <dbReference type="NCBI Taxonomy" id="1233043"/>
    <lineage>
        <taxon>Eukaryota</taxon>
        <taxon>Fungi</taxon>
        <taxon>Dikarya</taxon>
        <taxon>Ascomycota</taxon>
        <taxon>Saccharomycotina</taxon>
        <taxon>Lipomycetes</taxon>
        <taxon>Lipomycetales</taxon>
        <taxon>Lipomycetaceae</taxon>
        <taxon>Lipomyces</taxon>
    </lineage>
</organism>
<protein>
    <submittedName>
        <fullName evidence="1">Uncharacterized protein</fullName>
    </submittedName>
</protein>
<dbReference type="EMBL" id="MU970071">
    <property type="protein sequence ID" value="KAK9322760.1"/>
    <property type="molecule type" value="Genomic_DNA"/>
</dbReference>
<sequence length="87" mass="10293">MVTMVVKRGGRLTGLQRDVLNLYRSCLRAIRKKPPESRNNFLIFTRRQFEQHRAISKSDFTTIEYLLRRGRHQLETYSNNGVRNVAI</sequence>
<reference evidence="2" key="1">
    <citation type="journal article" date="2024" name="Front. Bioeng. Biotechnol.">
        <title>Genome-scale model development and genomic sequencing of the oleaginous clade Lipomyces.</title>
        <authorList>
            <person name="Czajka J.J."/>
            <person name="Han Y."/>
            <person name="Kim J."/>
            <person name="Mondo S.J."/>
            <person name="Hofstad B.A."/>
            <person name="Robles A."/>
            <person name="Haridas S."/>
            <person name="Riley R."/>
            <person name="LaButti K."/>
            <person name="Pangilinan J."/>
            <person name="Andreopoulos W."/>
            <person name="Lipzen A."/>
            <person name="Yan J."/>
            <person name="Wang M."/>
            <person name="Ng V."/>
            <person name="Grigoriev I.V."/>
            <person name="Spatafora J.W."/>
            <person name="Magnuson J.K."/>
            <person name="Baker S.E."/>
            <person name="Pomraning K.R."/>
        </authorList>
    </citation>
    <scope>NUCLEOTIDE SEQUENCE [LARGE SCALE GENOMIC DNA]</scope>
    <source>
        <strain evidence="2">CBS 10300</strain>
    </source>
</reference>
<proteinExistence type="predicted"/>
<keyword evidence="2" id="KW-1185">Reference proteome</keyword>
<comment type="caution">
    <text evidence="1">The sequence shown here is derived from an EMBL/GenBank/DDBJ whole genome shotgun (WGS) entry which is preliminary data.</text>
</comment>
<accession>A0ACC3TNH5</accession>
<gene>
    <name evidence="1" type="ORF">V1517DRAFT_322361</name>
</gene>
<evidence type="ECO:0000313" key="1">
    <source>
        <dbReference type="EMBL" id="KAK9322760.1"/>
    </source>
</evidence>
<name>A0ACC3TNH5_9ASCO</name>
<dbReference type="Proteomes" id="UP001489719">
    <property type="component" value="Unassembled WGS sequence"/>
</dbReference>
<evidence type="ECO:0000313" key="2">
    <source>
        <dbReference type="Proteomes" id="UP001489719"/>
    </source>
</evidence>